<dbReference type="EMBL" id="KV442056">
    <property type="protein sequence ID" value="OAQ27507.1"/>
    <property type="molecule type" value="Genomic_DNA"/>
</dbReference>
<feature type="compositionally biased region" description="Polar residues" evidence="1">
    <location>
        <begin position="130"/>
        <end position="146"/>
    </location>
</feature>
<sequence length="745" mass="83072">MNPSSSPTHLPHPSHTKHTPHTHTSKLAFQLTQPVSVESIVAALRALPCPTLQLSLTTLYKSTPPIMASEIRPPGPGHPSGCSTNGDPTWNGGNNWGYHQDNFGNGGDEYYENSAASTTNGWHSRDARHSASTTAIDSQPFWSTGGTRIYGHHSEQLNPPPPPPPPPTRTVQHTPSNRYPSSFQPALYSTEPHSKFELNRAHFEHQPVSPTPSGSIEDVFAGHRNQYGYDNNYYSANTTPESRSDPWLDGDYRGDEDHIPEDFHRPPSESSRSPSHQLECGPRHNLRTPTFDFMTGPIAHGPDACVIEERGIITFIEQHDEGLILEPRSLEEDGPDDPLLIVHTRRYLDPVMVNDPLIHLRLVMPAGQLPRGDTFARMSGHLRARHSIDTFLIPHESSNMPSHHDVVLGLSGTLDRVCRALQDLLERLVHGTDGFVFWRLSLLIPLDIIHLVVEGRKERSPVEPRTSFSRCSLPRLRNATGRIYDSIPNTDECILSIQSCSLDVMLSAVRCLGDVMAQEEDALLLCDEFYTGGWPSVIPAERRLPKELTHPTTNLDRLTPAGYILRPEMKECLQVIRVSRYHIQLLLSARHASLLTSDHGTFVRSFCRKAGALVSFSEEVPTDDGLPIRFCDIGSNNTKALEVSVHEIIRWLYEMACGGWSIYVIVPERIAVSWRSREIVAGWTWRGFLHTVKDMSEFCRPATADAFELEPAEEESVLDIKSKTMGPGIQAAVRAILSAMYSHDG</sequence>
<protein>
    <submittedName>
        <fullName evidence="2">Uncharacterized protein</fullName>
    </submittedName>
</protein>
<feature type="compositionally biased region" description="Basic residues" evidence="1">
    <location>
        <begin position="12"/>
        <end position="24"/>
    </location>
</feature>
<evidence type="ECO:0000313" key="3">
    <source>
        <dbReference type="Proteomes" id="UP000078512"/>
    </source>
</evidence>
<proteinExistence type="predicted"/>
<name>A0A197JQF8_9FUNG</name>
<keyword evidence="3" id="KW-1185">Reference proteome</keyword>
<gene>
    <name evidence="2" type="ORF">K457DRAFT_21064</name>
</gene>
<feature type="region of interest" description="Disordered" evidence="1">
    <location>
        <begin position="231"/>
        <end position="283"/>
    </location>
</feature>
<feature type="compositionally biased region" description="Basic and acidic residues" evidence="1">
    <location>
        <begin position="242"/>
        <end position="267"/>
    </location>
</feature>
<feature type="compositionally biased region" description="Pro residues" evidence="1">
    <location>
        <begin position="158"/>
        <end position="168"/>
    </location>
</feature>
<dbReference type="OrthoDB" id="2361138at2759"/>
<evidence type="ECO:0000256" key="1">
    <source>
        <dbReference type="SAM" id="MobiDB-lite"/>
    </source>
</evidence>
<feature type="compositionally biased region" description="Low complexity" evidence="1">
    <location>
        <begin position="1"/>
        <end position="11"/>
    </location>
</feature>
<organism evidence="2 3">
    <name type="scientific">Linnemannia elongata AG-77</name>
    <dbReference type="NCBI Taxonomy" id="1314771"/>
    <lineage>
        <taxon>Eukaryota</taxon>
        <taxon>Fungi</taxon>
        <taxon>Fungi incertae sedis</taxon>
        <taxon>Mucoromycota</taxon>
        <taxon>Mortierellomycotina</taxon>
        <taxon>Mortierellomycetes</taxon>
        <taxon>Mortierellales</taxon>
        <taxon>Mortierellaceae</taxon>
        <taxon>Linnemannia</taxon>
    </lineage>
</organism>
<dbReference type="Proteomes" id="UP000078512">
    <property type="component" value="Unassembled WGS sequence"/>
</dbReference>
<reference evidence="2 3" key="1">
    <citation type="submission" date="2016-05" db="EMBL/GenBank/DDBJ databases">
        <title>Genome sequencing reveals origins of a unique bacterial endosymbiosis in the earliest lineages of terrestrial Fungi.</title>
        <authorList>
            <consortium name="DOE Joint Genome Institute"/>
            <person name="Uehling J."/>
            <person name="Gryganskyi A."/>
            <person name="Hameed K."/>
            <person name="Tschaplinski T."/>
            <person name="Misztal P."/>
            <person name="Wu S."/>
            <person name="Desiro A."/>
            <person name="Vande Pol N."/>
            <person name="Du Z.-Y."/>
            <person name="Zienkiewicz A."/>
            <person name="Zienkiewicz K."/>
            <person name="Morin E."/>
            <person name="Tisserant E."/>
            <person name="Splivallo R."/>
            <person name="Hainaut M."/>
            <person name="Henrissat B."/>
            <person name="Ohm R."/>
            <person name="Kuo A."/>
            <person name="Yan J."/>
            <person name="Lipzen A."/>
            <person name="Nolan M."/>
            <person name="Labutti K."/>
            <person name="Barry K."/>
            <person name="Goldstein A."/>
            <person name="Labbe J."/>
            <person name="Schadt C."/>
            <person name="Tuskan G."/>
            <person name="Grigoriev I."/>
            <person name="Martin F."/>
            <person name="Vilgalys R."/>
            <person name="Bonito G."/>
        </authorList>
    </citation>
    <scope>NUCLEOTIDE SEQUENCE [LARGE SCALE GENOMIC DNA]</scope>
    <source>
        <strain evidence="2 3">AG-77</strain>
    </source>
</reference>
<feature type="compositionally biased region" description="Polar residues" evidence="1">
    <location>
        <begin position="169"/>
        <end position="184"/>
    </location>
</feature>
<feature type="compositionally biased region" description="Polar residues" evidence="1">
    <location>
        <begin position="231"/>
        <end position="241"/>
    </location>
</feature>
<dbReference type="AlphaFoldDB" id="A0A197JQF8"/>
<feature type="region of interest" description="Disordered" evidence="1">
    <location>
        <begin position="114"/>
        <end position="184"/>
    </location>
</feature>
<evidence type="ECO:0000313" key="2">
    <source>
        <dbReference type="EMBL" id="OAQ27507.1"/>
    </source>
</evidence>
<feature type="region of interest" description="Disordered" evidence="1">
    <location>
        <begin position="1"/>
        <end position="24"/>
    </location>
</feature>
<accession>A0A197JQF8</accession>